<dbReference type="InterPro" id="IPR021109">
    <property type="entry name" value="Peptidase_aspartic_dom_sf"/>
</dbReference>
<keyword evidence="1" id="KW-0175">Coiled coil</keyword>
<evidence type="ECO:0000256" key="1">
    <source>
        <dbReference type="SAM" id="Coils"/>
    </source>
</evidence>
<protein>
    <submittedName>
        <fullName evidence="4">Uncharacterized protein LOC106758331</fullName>
    </submittedName>
</protein>
<dbReference type="OrthoDB" id="1748955at2759"/>
<feature type="coiled-coil region" evidence="1">
    <location>
        <begin position="1"/>
        <end position="28"/>
    </location>
</feature>
<name>A0A1S3TSK1_VIGRR</name>
<dbReference type="AlphaFoldDB" id="A0A1S3TSK1"/>
<evidence type="ECO:0000256" key="2">
    <source>
        <dbReference type="SAM" id="MobiDB-lite"/>
    </source>
</evidence>
<organism evidence="3 4">
    <name type="scientific">Vigna radiata var. radiata</name>
    <name type="common">Mung bean</name>
    <name type="synonym">Phaseolus aureus</name>
    <dbReference type="NCBI Taxonomy" id="3916"/>
    <lineage>
        <taxon>Eukaryota</taxon>
        <taxon>Viridiplantae</taxon>
        <taxon>Streptophyta</taxon>
        <taxon>Embryophyta</taxon>
        <taxon>Tracheophyta</taxon>
        <taxon>Spermatophyta</taxon>
        <taxon>Magnoliopsida</taxon>
        <taxon>eudicotyledons</taxon>
        <taxon>Gunneridae</taxon>
        <taxon>Pentapetalae</taxon>
        <taxon>rosids</taxon>
        <taxon>fabids</taxon>
        <taxon>Fabales</taxon>
        <taxon>Fabaceae</taxon>
        <taxon>Papilionoideae</taxon>
        <taxon>50 kb inversion clade</taxon>
        <taxon>NPAAA clade</taxon>
        <taxon>indigoferoid/millettioid clade</taxon>
        <taxon>Phaseoleae</taxon>
        <taxon>Vigna</taxon>
    </lineage>
</organism>
<dbReference type="GeneID" id="106758331"/>
<dbReference type="CDD" id="cd00303">
    <property type="entry name" value="retropepsin_like"/>
    <property type="match status" value="1"/>
</dbReference>
<dbReference type="RefSeq" id="XP_014496750.1">
    <property type="nucleotide sequence ID" value="XM_014641264.1"/>
</dbReference>
<reference evidence="3" key="1">
    <citation type="journal article" date="2014" name="Nat. Commun.">
        <title>Genome sequence of mungbean and insights into evolution within Vigna species.</title>
        <authorList>
            <person name="Kang Y.J."/>
            <person name="Kim S.K."/>
            <person name="Kim M.Y."/>
            <person name="Lestari P."/>
            <person name="Kim K.H."/>
            <person name="Ha B.K."/>
            <person name="Jun T.H."/>
            <person name="Hwang W.J."/>
            <person name="Lee T."/>
            <person name="Lee J."/>
            <person name="Shim S."/>
            <person name="Yoon M.Y."/>
            <person name="Jang Y.E."/>
            <person name="Han K.S."/>
            <person name="Taeprayoon P."/>
            <person name="Yoon N."/>
            <person name="Somta P."/>
            <person name="Tanya P."/>
            <person name="Kim K.S."/>
            <person name="Gwag J.G."/>
            <person name="Moon J.K."/>
            <person name="Lee Y.H."/>
            <person name="Park B.S."/>
            <person name="Bombarely A."/>
            <person name="Doyle J.J."/>
            <person name="Jackson S.A."/>
            <person name="Schafleitner R."/>
            <person name="Srinives P."/>
            <person name="Varshney R.K."/>
            <person name="Lee S.H."/>
        </authorList>
    </citation>
    <scope>NUCLEOTIDE SEQUENCE [LARGE SCALE GENOMIC DNA]</scope>
    <source>
        <strain evidence="3">cv. VC1973A</strain>
    </source>
</reference>
<feature type="region of interest" description="Disordered" evidence="2">
    <location>
        <begin position="29"/>
        <end position="53"/>
    </location>
</feature>
<dbReference type="PANTHER" id="PTHR33067:SF9">
    <property type="entry name" value="RNA-DIRECTED DNA POLYMERASE"/>
    <property type="match status" value="1"/>
</dbReference>
<dbReference type="Proteomes" id="UP000087766">
    <property type="component" value="Chromosome 4"/>
</dbReference>
<reference evidence="4" key="2">
    <citation type="submission" date="2025-08" db="UniProtKB">
        <authorList>
            <consortium name="RefSeq"/>
        </authorList>
    </citation>
    <scope>IDENTIFICATION</scope>
    <source>
        <tissue evidence="4">Leaf</tissue>
    </source>
</reference>
<gene>
    <name evidence="4" type="primary">LOC106758331</name>
</gene>
<dbReference type="PANTHER" id="PTHR33067">
    <property type="entry name" value="RNA-DIRECTED DNA POLYMERASE-RELATED"/>
    <property type="match status" value="1"/>
</dbReference>
<dbReference type="Gene3D" id="2.40.70.10">
    <property type="entry name" value="Acid Proteases"/>
    <property type="match status" value="1"/>
</dbReference>
<evidence type="ECO:0000313" key="3">
    <source>
        <dbReference type="Proteomes" id="UP000087766"/>
    </source>
</evidence>
<accession>A0A1S3TSK1</accession>
<sequence length="162" mass="18260">MATLFGKLREHELELGRLKDEEEIEEKKSIALKATSKKASKSEDNSDSEMDNNESMTMKMLPLKFKDLGSFTIPCTIRNYDIGKALVDFGANINLLPLSMLEKIGGLEVKPTKAVLQMVDRSIKHPYGLIKDVVVKIDKLKFLVDFVGMEMEENEQILIILG</sequence>
<evidence type="ECO:0000313" key="4">
    <source>
        <dbReference type="RefSeq" id="XP_014496750.1"/>
    </source>
</evidence>
<proteinExistence type="predicted"/>
<keyword evidence="3" id="KW-1185">Reference proteome</keyword>
<dbReference type="KEGG" id="vra:106758331"/>